<name>A0A0J6FTU2_COCPO</name>
<dbReference type="InterPro" id="IPR021848">
    <property type="entry name" value="HODM_asu-like"/>
</dbReference>
<accession>A0A0J6FTU2</accession>
<sequence>MNIGCGVTPSSTRIHWTKCADSDYLHKRPTPWISVSILANIWLWRWREGPKSGGLSRPTAFDLEKIAPYPSEQIKGFEKHRIRMGLKKMDRINWLTVDRNYCSLYEIRNTLFNTQKEKMVQCLPEAREACQEALREVVTFLCKRYPAMFETYASSSGQRVRNNKTGEEFSLNGWDDSLSPLEIAARLSMDDMNIILKNKEGMHYMAATASCFQIGWRADERIGETIARMHAPVPQWEKEIGYAVNKFMTRLAPEMPMERASYFIQVSRPGQQLPEILFQPDGVVHTDLEPQAEHLIIRKERQSFTQLPKSGAVLFNVKTSLTYLPDLLLEELRNMVKEINSWPEDMAKYKGREHWGLVVHEHCKKRERDEVR</sequence>
<proteinExistence type="predicted"/>
<dbReference type="AlphaFoldDB" id="A0A0J6FTU2"/>
<reference evidence="2" key="2">
    <citation type="journal article" date="2009" name="Genome Res.">
        <title>Comparative genomic analyses of the human fungal pathogens Coccidioides and their relatives.</title>
        <authorList>
            <person name="Sharpton T.J."/>
            <person name="Stajich J.E."/>
            <person name="Rounsley S.D."/>
            <person name="Gardner M.J."/>
            <person name="Wortman J.R."/>
            <person name="Jordar V.S."/>
            <person name="Maiti R."/>
            <person name="Kodira C.D."/>
            <person name="Neafsey D.E."/>
            <person name="Zeng Q."/>
            <person name="Hung C.-Y."/>
            <person name="McMahan C."/>
            <person name="Muszewska A."/>
            <person name="Grynberg M."/>
            <person name="Mandel M.A."/>
            <person name="Kellner E.M."/>
            <person name="Barker B.M."/>
            <person name="Galgiani J.N."/>
            <person name="Orbach M.J."/>
            <person name="Kirkland T.N."/>
            <person name="Cole G.T."/>
            <person name="Henn M.R."/>
            <person name="Birren B.W."/>
            <person name="Taylor J.W."/>
        </authorList>
    </citation>
    <scope>NUCLEOTIDE SEQUENCE [LARGE SCALE GENOMIC DNA]</scope>
    <source>
        <strain evidence="2">RMSCC 3488</strain>
    </source>
</reference>
<dbReference type="Pfam" id="PF11927">
    <property type="entry name" value="HODM_asu-like"/>
    <property type="match status" value="1"/>
</dbReference>
<protein>
    <submittedName>
        <fullName evidence="1">Uncharacterized protein</fullName>
    </submittedName>
</protein>
<reference evidence="2" key="3">
    <citation type="journal article" date="2010" name="Genome Res.">
        <title>Population genomic sequencing of Coccidioides fungi reveals recent hybridization and transposon control.</title>
        <authorList>
            <person name="Neafsey D.E."/>
            <person name="Barker B.M."/>
            <person name="Sharpton T.J."/>
            <person name="Stajich J.E."/>
            <person name="Park D.J."/>
            <person name="Whiston E."/>
            <person name="Hung C.-Y."/>
            <person name="McMahan C."/>
            <person name="White J."/>
            <person name="Sykes S."/>
            <person name="Heiman D."/>
            <person name="Young S."/>
            <person name="Zeng Q."/>
            <person name="Abouelleil A."/>
            <person name="Aftuck L."/>
            <person name="Bessette D."/>
            <person name="Brown A."/>
            <person name="FitzGerald M."/>
            <person name="Lui A."/>
            <person name="Macdonald J.P."/>
            <person name="Priest M."/>
            <person name="Orbach M.J."/>
            <person name="Galgiani J.N."/>
            <person name="Kirkland T.N."/>
            <person name="Cole G.T."/>
            <person name="Birren B.W."/>
            <person name="Henn M.R."/>
            <person name="Taylor J.W."/>
            <person name="Rounsley S.D."/>
        </authorList>
    </citation>
    <scope>NUCLEOTIDE SEQUENCE [LARGE SCALE GENOMIC DNA]</scope>
    <source>
        <strain evidence="2">RMSCC 3488</strain>
    </source>
</reference>
<evidence type="ECO:0000313" key="2">
    <source>
        <dbReference type="Proteomes" id="UP000054567"/>
    </source>
</evidence>
<reference evidence="1 2" key="1">
    <citation type="submission" date="2007-06" db="EMBL/GenBank/DDBJ databases">
        <title>The Genome Sequence of Coccidioides posadasii RMSCC_3488.</title>
        <authorList>
            <consortium name="Coccidioides Genome Resources Consortium"/>
            <consortium name="The Broad Institute Genome Sequencing Platform"/>
            <person name="Henn M.R."/>
            <person name="Sykes S."/>
            <person name="Young S."/>
            <person name="Jaffe D."/>
            <person name="Berlin A."/>
            <person name="Alvarez P."/>
            <person name="Butler J."/>
            <person name="Gnerre S."/>
            <person name="Grabherr M."/>
            <person name="Mauceli E."/>
            <person name="Brockman W."/>
            <person name="Kodira C."/>
            <person name="Alvarado L."/>
            <person name="Zeng Q."/>
            <person name="Crawford M."/>
            <person name="Antoine C."/>
            <person name="Devon K."/>
            <person name="Galgiani J."/>
            <person name="Orsborn K."/>
            <person name="Lewis M.L."/>
            <person name="Nusbaum C."/>
            <person name="Galagan J."/>
            <person name="Birren B."/>
        </authorList>
    </citation>
    <scope>NUCLEOTIDE SEQUENCE [LARGE SCALE GENOMIC DNA]</scope>
    <source>
        <strain evidence="1 2">RMSCC 3488</strain>
    </source>
</reference>
<dbReference type="Proteomes" id="UP000054567">
    <property type="component" value="Unassembled WGS sequence"/>
</dbReference>
<organism evidence="1 2">
    <name type="scientific">Coccidioides posadasii RMSCC 3488</name>
    <dbReference type="NCBI Taxonomy" id="454284"/>
    <lineage>
        <taxon>Eukaryota</taxon>
        <taxon>Fungi</taxon>
        <taxon>Dikarya</taxon>
        <taxon>Ascomycota</taxon>
        <taxon>Pezizomycotina</taxon>
        <taxon>Eurotiomycetes</taxon>
        <taxon>Eurotiomycetidae</taxon>
        <taxon>Onygenales</taxon>
        <taxon>Onygenaceae</taxon>
        <taxon>Coccidioides</taxon>
    </lineage>
</organism>
<gene>
    <name evidence="1" type="ORF">CPAG_08823</name>
</gene>
<dbReference type="OrthoDB" id="5043642at2759"/>
<dbReference type="VEuPathDB" id="FungiDB:CPAG_08823"/>
<evidence type="ECO:0000313" key="1">
    <source>
        <dbReference type="EMBL" id="KMM72529.1"/>
    </source>
</evidence>
<dbReference type="EMBL" id="DS268114">
    <property type="protein sequence ID" value="KMM72529.1"/>
    <property type="molecule type" value="Genomic_DNA"/>
</dbReference>